<keyword evidence="6" id="KW-1185">Reference proteome</keyword>
<dbReference type="CDD" id="cd22907">
    <property type="entry name" value="HFD_NFYB"/>
    <property type="match status" value="2"/>
</dbReference>
<dbReference type="GO" id="GO:0001228">
    <property type="term" value="F:DNA-binding transcription activator activity, RNA polymerase II-specific"/>
    <property type="evidence" value="ECO:0007669"/>
    <property type="project" value="InterPro"/>
</dbReference>
<feature type="domain" description="Transcription factor CBF/NF-Y/archaeal histone" evidence="4">
    <location>
        <begin position="8"/>
        <end position="70"/>
    </location>
</feature>
<dbReference type="EMBL" id="JAAIUW010000011">
    <property type="protein sequence ID" value="KAF7808480.1"/>
    <property type="molecule type" value="Genomic_DNA"/>
</dbReference>
<keyword evidence="2" id="KW-0805">Transcription regulation</keyword>
<sequence length="228" mass="26292">MQEPIHYVPLANLTRIMRQILPENTRISEDAKQTLQVCVSAFIRFLTNKAKERCQQDCRVTITPEDILWAGKNLGFNDYVEPLTIFLSRLRDVEDFNILPVVIPATQNQDVDPTNTGINEEQPIPHVAMREPIHYVPLANLTRIMRQILPENTRISEDAKQTLQVSVSAFIRFLTSKAKERCQQDCRVTITPEDMLWAVRNLGFNDFVEPLTIFLSRLRDVEGEHYSA</sequence>
<dbReference type="PRINTS" id="PR00615">
    <property type="entry name" value="CCAATSUBUNTA"/>
</dbReference>
<dbReference type="PANTHER" id="PTHR11064">
    <property type="entry name" value="CCAAT-BINDING TRANSCRIPTION FACTOR-RELATED"/>
    <property type="match status" value="1"/>
</dbReference>
<dbReference type="SUPFAM" id="SSF47113">
    <property type="entry name" value="Histone-fold"/>
    <property type="match status" value="2"/>
</dbReference>
<dbReference type="InterPro" id="IPR009072">
    <property type="entry name" value="Histone-fold"/>
</dbReference>
<dbReference type="InterPro" id="IPR027113">
    <property type="entry name" value="Transc_fact_NFYB/HAP3"/>
</dbReference>
<evidence type="ECO:0000313" key="6">
    <source>
        <dbReference type="Proteomes" id="UP000634136"/>
    </source>
</evidence>
<dbReference type="Proteomes" id="UP000634136">
    <property type="component" value="Unassembled WGS sequence"/>
</dbReference>
<dbReference type="GO" id="GO:0000978">
    <property type="term" value="F:RNA polymerase II cis-regulatory region sequence-specific DNA binding"/>
    <property type="evidence" value="ECO:0007669"/>
    <property type="project" value="TreeGrafter"/>
</dbReference>
<reference evidence="5" key="1">
    <citation type="submission" date="2020-09" db="EMBL/GenBank/DDBJ databases">
        <title>Genome-Enabled Discovery of Anthraquinone Biosynthesis in Senna tora.</title>
        <authorList>
            <person name="Kang S.-H."/>
            <person name="Pandey R.P."/>
            <person name="Lee C.-M."/>
            <person name="Sim J.-S."/>
            <person name="Jeong J.-T."/>
            <person name="Choi B.-S."/>
            <person name="Jung M."/>
            <person name="Ginzburg D."/>
            <person name="Zhao K."/>
            <person name="Won S.Y."/>
            <person name="Oh T.-J."/>
            <person name="Yu Y."/>
            <person name="Kim N.-H."/>
            <person name="Lee O.R."/>
            <person name="Lee T.-H."/>
            <person name="Bashyal P."/>
            <person name="Kim T.-S."/>
            <person name="Lee W.-H."/>
            <person name="Kawkins C."/>
            <person name="Kim C.-K."/>
            <person name="Kim J.S."/>
            <person name="Ahn B.O."/>
            <person name="Rhee S.Y."/>
            <person name="Sohng J.K."/>
        </authorList>
    </citation>
    <scope>NUCLEOTIDE SEQUENCE</scope>
    <source>
        <tissue evidence="5">Leaf</tissue>
    </source>
</reference>
<protein>
    <submittedName>
        <fullName evidence="5">CCAAT-box binding factor HAP3-like protein</fullName>
    </submittedName>
</protein>
<dbReference type="Gene3D" id="1.10.20.10">
    <property type="entry name" value="Histone, subunit A"/>
    <property type="match status" value="2"/>
</dbReference>
<dbReference type="PANTHER" id="PTHR11064:SF196">
    <property type="entry name" value="NUCLEAR TRANSCRIPTION FACTOR Y SUBUNIT B-6"/>
    <property type="match status" value="1"/>
</dbReference>
<accession>A0A834SPW6</accession>
<name>A0A834SPW6_9FABA</name>
<organism evidence="5 6">
    <name type="scientific">Senna tora</name>
    <dbReference type="NCBI Taxonomy" id="362788"/>
    <lineage>
        <taxon>Eukaryota</taxon>
        <taxon>Viridiplantae</taxon>
        <taxon>Streptophyta</taxon>
        <taxon>Embryophyta</taxon>
        <taxon>Tracheophyta</taxon>
        <taxon>Spermatophyta</taxon>
        <taxon>Magnoliopsida</taxon>
        <taxon>eudicotyledons</taxon>
        <taxon>Gunneridae</taxon>
        <taxon>Pentapetalae</taxon>
        <taxon>rosids</taxon>
        <taxon>fabids</taxon>
        <taxon>Fabales</taxon>
        <taxon>Fabaceae</taxon>
        <taxon>Caesalpinioideae</taxon>
        <taxon>Cassia clade</taxon>
        <taxon>Senna</taxon>
    </lineage>
</organism>
<dbReference type="OrthoDB" id="1426594at2759"/>
<evidence type="ECO:0000256" key="2">
    <source>
        <dbReference type="ARBA" id="ARBA00023015"/>
    </source>
</evidence>
<dbReference type="GO" id="GO:0016602">
    <property type="term" value="C:CCAAT-binding factor complex"/>
    <property type="evidence" value="ECO:0007669"/>
    <property type="project" value="InterPro"/>
</dbReference>
<dbReference type="InterPro" id="IPR003958">
    <property type="entry name" value="CBFA_NFYB_domain"/>
</dbReference>
<evidence type="ECO:0000256" key="1">
    <source>
        <dbReference type="ARBA" id="ARBA00009053"/>
    </source>
</evidence>
<feature type="domain" description="Transcription factor CBF/NF-Y/archaeal histone" evidence="4">
    <location>
        <begin position="136"/>
        <end position="199"/>
    </location>
</feature>
<keyword evidence="3" id="KW-0804">Transcription</keyword>
<dbReference type="AlphaFoldDB" id="A0A834SPW6"/>
<proteinExistence type="inferred from homology"/>
<evidence type="ECO:0000256" key="3">
    <source>
        <dbReference type="ARBA" id="ARBA00023163"/>
    </source>
</evidence>
<evidence type="ECO:0000313" key="5">
    <source>
        <dbReference type="EMBL" id="KAF7808480.1"/>
    </source>
</evidence>
<gene>
    <name evidence="5" type="ORF">G2W53_035223</name>
</gene>
<comment type="caution">
    <text evidence="5">The sequence shown here is derived from an EMBL/GenBank/DDBJ whole genome shotgun (WGS) entry which is preliminary data.</text>
</comment>
<dbReference type="GO" id="GO:0046982">
    <property type="term" value="F:protein heterodimerization activity"/>
    <property type="evidence" value="ECO:0007669"/>
    <property type="project" value="InterPro"/>
</dbReference>
<evidence type="ECO:0000259" key="4">
    <source>
        <dbReference type="Pfam" id="PF00808"/>
    </source>
</evidence>
<comment type="similarity">
    <text evidence="1">Belongs to the NFYB/HAP3 subunit family.</text>
</comment>
<dbReference type="Pfam" id="PF00808">
    <property type="entry name" value="CBFD_NFYB_HMF"/>
    <property type="match status" value="2"/>
</dbReference>